<dbReference type="Gene3D" id="3.10.450.50">
    <property type="match status" value="1"/>
</dbReference>
<dbReference type="EMBL" id="AP023176">
    <property type="protein sequence ID" value="BCF94179.1"/>
    <property type="molecule type" value="Genomic_DNA"/>
</dbReference>
<protein>
    <recommendedName>
        <fullName evidence="2">DUF4440 domain-containing protein</fullName>
    </recommendedName>
</protein>
<feature type="chain" id="PRO_5029867676" description="DUF4440 domain-containing protein" evidence="1">
    <location>
        <begin position="27"/>
        <end position="157"/>
    </location>
</feature>
<name>A0A7I8C0Z0_9BURK</name>
<dbReference type="RefSeq" id="WP_180725699.1">
    <property type="nucleotide sequence ID" value="NZ_AP023176.1"/>
</dbReference>
<accession>A0A7I8C0Z0</accession>
<evidence type="ECO:0000313" key="4">
    <source>
        <dbReference type="Proteomes" id="UP000510888"/>
    </source>
</evidence>
<dbReference type="InterPro" id="IPR011944">
    <property type="entry name" value="Steroid_delta5-4_isomerase"/>
</dbReference>
<dbReference type="SUPFAM" id="SSF54427">
    <property type="entry name" value="NTF2-like"/>
    <property type="match status" value="1"/>
</dbReference>
<dbReference type="InterPro" id="IPR032710">
    <property type="entry name" value="NTF2-like_dom_sf"/>
</dbReference>
<keyword evidence="1" id="KW-0732">Signal</keyword>
<feature type="domain" description="DUF4440" evidence="2">
    <location>
        <begin position="38"/>
        <end position="148"/>
    </location>
</feature>
<proteinExistence type="predicted"/>
<dbReference type="Proteomes" id="UP000510888">
    <property type="component" value="Plasmid PPGU16_p1"/>
</dbReference>
<geneLocation type="plasmid" evidence="3 4">
    <name>PPGU16_p1</name>
</geneLocation>
<dbReference type="KEGG" id="plad:PPGU16_72460"/>
<organism evidence="3 4">
    <name type="scientific">Paraburkholderia largidicola</name>
    <dbReference type="NCBI Taxonomy" id="3014751"/>
    <lineage>
        <taxon>Bacteria</taxon>
        <taxon>Pseudomonadati</taxon>
        <taxon>Pseudomonadota</taxon>
        <taxon>Betaproteobacteria</taxon>
        <taxon>Burkholderiales</taxon>
        <taxon>Burkholderiaceae</taxon>
        <taxon>Paraburkholderia</taxon>
    </lineage>
</organism>
<dbReference type="AlphaFoldDB" id="A0A7I8C0Z0"/>
<evidence type="ECO:0000313" key="3">
    <source>
        <dbReference type="EMBL" id="BCF94179.1"/>
    </source>
</evidence>
<keyword evidence="3" id="KW-0614">Plasmid</keyword>
<evidence type="ECO:0000256" key="1">
    <source>
        <dbReference type="SAM" id="SignalP"/>
    </source>
</evidence>
<reference evidence="3 4" key="1">
    <citation type="journal article" date="2020" name="Genes (Basel)">
        <title>Genomic Comparison of Insect Gut Symbionts from Divergent Burkholderia Subclades.</title>
        <authorList>
            <person name="Takeshita K."/>
            <person name="Kikuchi Y."/>
        </authorList>
    </citation>
    <scope>NUCLEOTIDE SEQUENCE [LARGE SCALE GENOMIC DNA]</scope>
    <source>
        <strain evidence="3 4">PGU16</strain>
        <plasmid evidence="3 4">PPGU16_p1</plasmid>
    </source>
</reference>
<dbReference type="Pfam" id="PF14534">
    <property type="entry name" value="DUF4440"/>
    <property type="match status" value="1"/>
</dbReference>
<evidence type="ECO:0000259" key="2">
    <source>
        <dbReference type="Pfam" id="PF14534"/>
    </source>
</evidence>
<keyword evidence="4" id="KW-1185">Reference proteome</keyword>
<dbReference type="NCBIfam" id="TIGR02246">
    <property type="entry name" value="SgcJ/EcaC family oxidoreductase"/>
    <property type="match status" value="1"/>
</dbReference>
<dbReference type="InterPro" id="IPR027843">
    <property type="entry name" value="DUF4440"/>
</dbReference>
<gene>
    <name evidence="3" type="ORF">PPGU16_72460</name>
</gene>
<feature type="signal peptide" evidence="1">
    <location>
        <begin position="1"/>
        <end position="26"/>
    </location>
</feature>
<sequence>MFNLRNLLSACFCLALLAFGMTDATADPGDAPALSTTTRWIDGWNAHDAATLGNLMTPDVDFVLVSGMLLHGRQDFVHWHAQLFAGRYAKSVFKQDGKADFSLIQPDVALIHWRWSISGVDNPDGSPAPVYRGIFTWVLVRTDGNWLIRAAQNTIGQ</sequence>